<dbReference type="AlphaFoldDB" id="A0AAW0ZDJ2"/>
<feature type="region of interest" description="Disordered" evidence="1">
    <location>
        <begin position="43"/>
        <end position="62"/>
    </location>
</feature>
<proteinExistence type="predicted"/>
<organism evidence="2 3">
    <name type="scientific">Tetragonisca angustula</name>
    <dbReference type="NCBI Taxonomy" id="166442"/>
    <lineage>
        <taxon>Eukaryota</taxon>
        <taxon>Metazoa</taxon>
        <taxon>Ecdysozoa</taxon>
        <taxon>Arthropoda</taxon>
        <taxon>Hexapoda</taxon>
        <taxon>Insecta</taxon>
        <taxon>Pterygota</taxon>
        <taxon>Neoptera</taxon>
        <taxon>Endopterygota</taxon>
        <taxon>Hymenoptera</taxon>
        <taxon>Apocrita</taxon>
        <taxon>Aculeata</taxon>
        <taxon>Apoidea</taxon>
        <taxon>Anthophila</taxon>
        <taxon>Apidae</taxon>
        <taxon>Tetragonisca</taxon>
    </lineage>
</organism>
<evidence type="ECO:0000313" key="2">
    <source>
        <dbReference type="EMBL" id="KAK9295695.1"/>
    </source>
</evidence>
<accession>A0AAW0ZDJ2</accession>
<sequence length="97" mass="10612">MDFGFASRWSTEARSNRTAELFRTVDTSHVVVRWAAVSRTTTPYPPYLHHPTPPPAEAGGVQPPSPLVAALLPPCQPTIHPPLSPFALRQPLSVLHL</sequence>
<feature type="compositionally biased region" description="Pro residues" evidence="1">
    <location>
        <begin position="43"/>
        <end position="56"/>
    </location>
</feature>
<evidence type="ECO:0000256" key="1">
    <source>
        <dbReference type="SAM" id="MobiDB-lite"/>
    </source>
</evidence>
<evidence type="ECO:0000313" key="3">
    <source>
        <dbReference type="Proteomes" id="UP001432146"/>
    </source>
</evidence>
<comment type="caution">
    <text evidence="2">The sequence shown here is derived from an EMBL/GenBank/DDBJ whole genome shotgun (WGS) entry which is preliminary data.</text>
</comment>
<dbReference type="Proteomes" id="UP001432146">
    <property type="component" value="Unassembled WGS sequence"/>
</dbReference>
<protein>
    <submittedName>
        <fullName evidence="2">Uncharacterized protein</fullName>
    </submittedName>
</protein>
<name>A0AAW0ZDJ2_9HYME</name>
<keyword evidence="3" id="KW-1185">Reference proteome</keyword>
<reference evidence="2 3" key="1">
    <citation type="submission" date="2024-05" db="EMBL/GenBank/DDBJ databases">
        <title>The nuclear and mitochondrial genome assemblies of Tetragonisca angustula (Apidae: Meliponini), a tiny yet remarkable pollinator in the Neotropics.</title>
        <authorList>
            <person name="Ferrari R."/>
            <person name="Ricardo P.C."/>
            <person name="Dias F.C."/>
            <person name="Araujo N.S."/>
            <person name="Soares D.O."/>
            <person name="Zhou Q.-S."/>
            <person name="Zhu C.-D."/>
            <person name="Coutinho L."/>
            <person name="Airas M.C."/>
            <person name="Batista T.M."/>
        </authorList>
    </citation>
    <scope>NUCLEOTIDE SEQUENCE [LARGE SCALE GENOMIC DNA]</scope>
    <source>
        <strain evidence="2">ASF017062</strain>
        <tissue evidence="2">Abdomen</tissue>
    </source>
</reference>
<gene>
    <name evidence="2" type="ORF">QLX08_010063</name>
</gene>
<dbReference type="EMBL" id="JAWNGG020000245">
    <property type="protein sequence ID" value="KAK9295695.1"/>
    <property type="molecule type" value="Genomic_DNA"/>
</dbReference>